<comment type="caution">
    <text evidence="2">The sequence shown here is derived from an EMBL/GenBank/DDBJ whole genome shotgun (WGS) entry which is preliminary data.</text>
</comment>
<evidence type="ECO:0000313" key="3">
    <source>
        <dbReference type="Proteomes" id="UP001465976"/>
    </source>
</evidence>
<feature type="region of interest" description="Disordered" evidence="1">
    <location>
        <begin position="23"/>
        <end position="44"/>
    </location>
</feature>
<evidence type="ECO:0000256" key="1">
    <source>
        <dbReference type="SAM" id="MobiDB-lite"/>
    </source>
</evidence>
<gene>
    <name evidence="2" type="ORF">V5O48_012075</name>
</gene>
<dbReference type="EMBL" id="JBAHYK010001033">
    <property type="protein sequence ID" value="KAL0569886.1"/>
    <property type="molecule type" value="Genomic_DNA"/>
</dbReference>
<name>A0ABR3F464_9AGAR</name>
<feature type="compositionally biased region" description="Gly residues" evidence="1">
    <location>
        <begin position="119"/>
        <end position="128"/>
    </location>
</feature>
<feature type="compositionally biased region" description="Basic residues" evidence="1">
    <location>
        <begin position="34"/>
        <end position="44"/>
    </location>
</feature>
<feature type="region of interest" description="Disordered" evidence="1">
    <location>
        <begin position="107"/>
        <end position="128"/>
    </location>
</feature>
<accession>A0ABR3F464</accession>
<sequence length="128" mass="13751">MSHIALSLGGSKLLKEDALTSIGIDNKHGQTSPPKRKRAKLRHKSHYKAISITRTATAGGHQAAKIPRTDQISSPADFLESVQGTPWGFWWPRTPAGVPQLLDPAREQGAAKNAENALRGGGKIGRVK</sequence>
<protein>
    <submittedName>
        <fullName evidence="2">Uncharacterized protein</fullName>
    </submittedName>
</protein>
<evidence type="ECO:0000313" key="2">
    <source>
        <dbReference type="EMBL" id="KAL0569886.1"/>
    </source>
</evidence>
<proteinExistence type="predicted"/>
<dbReference type="Proteomes" id="UP001465976">
    <property type="component" value="Unassembled WGS sequence"/>
</dbReference>
<keyword evidence="3" id="KW-1185">Reference proteome</keyword>
<organism evidence="2 3">
    <name type="scientific">Marasmius crinis-equi</name>
    <dbReference type="NCBI Taxonomy" id="585013"/>
    <lineage>
        <taxon>Eukaryota</taxon>
        <taxon>Fungi</taxon>
        <taxon>Dikarya</taxon>
        <taxon>Basidiomycota</taxon>
        <taxon>Agaricomycotina</taxon>
        <taxon>Agaricomycetes</taxon>
        <taxon>Agaricomycetidae</taxon>
        <taxon>Agaricales</taxon>
        <taxon>Marasmiineae</taxon>
        <taxon>Marasmiaceae</taxon>
        <taxon>Marasmius</taxon>
    </lineage>
</organism>
<reference evidence="2 3" key="1">
    <citation type="submission" date="2024-02" db="EMBL/GenBank/DDBJ databases">
        <title>A draft genome for the cacao thread blight pathogen Marasmius crinis-equi.</title>
        <authorList>
            <person name="Cohen S.P."/>
            <person name="Baruah I.K."/>
            <person name="Amoako-Attah I."/>
            <person name="Bukari Y."/>
            <person name="Meinhardt L.W."/>
            <person name="Bailey B.A."/>
        </authorList>
    </citation>
    <scope>NUCLEOTIDE SEQUENCE [LARGE SCALE GENOMIC DNA]</scope>
    <source>
        <strain evidence="2 3">GH-76</strain>
    </source>
</reference>